<feature type="compositionally biased region" description="Low complexity" evidence="1">
    <location>
        <begin position="155"/>
        <end position="166"/>
    </location>
</feature>
<reference evidence="2 4" key="2">
    <citation type="journal article" date="2014" name="BMC Genomics">
        <title>An improved genome release (version Mt4.0) for the model legume Medicago truncatula.</title>
        <authorList>
            <person name="Tang H."/>
            <person name="Krishnakumar V."/>
            <person name="Bidwell S."/>
            <person name="Rosen B."/>
            <person name="Chan A."/>
            <person name="Zhou S."/>
            <person name="Gentzbittel L."/>
            <person name="Childs K.L."/>
            <person name="Yandell M."/>
            <person name="Gundlach H."/>
            <person name="Mayer K.F."/>
            <person name="Schwartz D.C."/>
            <person name="Town C.D."/>
        </authorList>
    </citation>
    <scope>GENOME REANNOTATION</scope>
    <source>
        <strain evidence="3 4">cv. Jemalong A17</strain>
    </source>
</reference>
<dbReference type="EMBL" id="CM001218">
    <property type="protein sequence ID" value="AES67763.1"/>
    <property type="molecule type" value="Genomic_DNA"/>
</dbReference>
<accession>G7IHU1</accession>
<reference evidence="2 4" key="1">
    <citation type="journal article" date="2011" name="Nature">
        <title>The Medicago genome provides insight into the evolution of rhizobial symbioses.</title>
        <authorList>
            <person name="Young N.D."/>
            <person name="Debelle F."/>
            <person name="Oldroyd G.E."/>
            <person name="Geurts R."/>
            <person name="Cannon S.B."/>
            <person name="Udvardi M.K."/>
            <person name="Benedito V.A."/>
            <person name="Mayer K.F."/>
            <person name="Gouzy J."/>
            <person name="Schoof H."/>
            <person name="Van de Peer Y."/>
            <person name="Proost S."/>
            <person name="Cook D.R."/>
            <person name="Meyers B.C."/>
            <person name="Spannagl M."/>
            <person name="Cheung F."/>
            <person name="De Mita S."/>
            <person name="Krishnakumar V."/>
            <person name="Gundlach H."/>
            <person name="Zhou S."/>
            <person name="Mudge J."/>
            <person name="Bharti A.K."/>
            <person name="Murray J.D."/>
            <person name="Naoumkina M.A."/>
            <person name="Rosen B."/>
            <person name="Silverstein K.A."/>
            <person name="Tang H."/>
            <person name="Rombauts S."/>
            <person name="Zhao P.X."/>
            <person name="Zhou P."/>
            <person name="Barbe V."/>
            <person name="Bardou P."/>
            <person name="Bechner M."/>
            <person name="Bellec A."/>
            <person name="Berger A."/>
            <person name="Berges H."/>
            <person name="Bidwell S."/>
            <person name="Bisseling T."/>
            <person name="Choisne N."/>
            <person name="Couloux A."/>
            <person name="Denny R."/>
            <person name="Deshpande S."/>
            <person name="Dai X."/>
            <person name="Doyle J.J."/>
            <person name="Dudez A.M."/>
            <person name="Farmer A.D."/>
            <person name="Fouteau S."/>
            <person name="Franken C."/>
            <person name="Gibelin C."/>
            <person name="Gish J."/>
            <person name="Goldstein S."/>
            <person name="Gonzalez A.J."/>
            <person name="Green P.J."/>
            <person name="Hallab A."/>
            <person name="Hartog M."/>
            <person name="Hua A."/>
            <person name="Humphray S.J."/>
            <person name="Jeong D.H."/>
            <person name="Jing Y."/>
            <person name="Jocker A."/>
            <person name="Kenton S.M."/>
            <person name="Kim D.J."/>
            <person name="Klee K."/>
            <person name="Lai H."/>
            <person name="Lang C."/>
            <person name="Lin S."/>
            <person name="Macmil S.L."/>
            <person name="Magdelenat G."/>
            <person name="Matthews L."/>
            <person name="McCorrison J."/>
            <person name="Monaghan E.L."/>
            <person name="Mun J.H."/>
            <person name="Najar F.Z."/>
            <person name="Nicholson C."/>
            <person name="Noirot C."/>
            <person name="O'Bleness M."/>
            <person name="Paule C.R."/>
            <person name="Poulain J."/>
            <person name="Prion F."/>
            <person name="Qin B."/>
            <person name="Qu C."/>
            <person name="Retzel E.F."/>
            <person name="Riddle C."/>
            <person name="Sallet E."/>
            <person name="Samain S."/>
            <person name="Samson N."/>
            <person name="Sanders I."/>
            <person name="Saurat O."/>
            <person name="Scarpelli C."/>
            <person name="Schiex T."/>
            <person name="Segurens B."/>
            <person name="Severin A.J."/>
            <person name="Sherrier D.J."/>
            <person name="Shi R."/>
            <person name="Sims S."/>
            <person name="Singer S.R."/>
            <person name="Sinharoy S."/>
            <person name="Sterck L."/>
            <person name="Viollet A."/>
            <person name="Wang B.B."/>
            <person name="Wang K."/>
            <person name="Wang M."/>
            <person name="Wang X."/>
            <person name="Warfsmann J."/>
            <person name="Weissenbach J."/>
            <person name="White D.D."/>
            <person name="White J.D."/>
            <person name="Wiley G.B."/>
            <person name="Wincker P."/>
            <person name="Xing Y."/>
            <person name="Yang L."/>
            <person name="Yao Z."/>
            <person name="Ying F."/>
            <person name="Zhai J."/>
            <person name="Zhou L."/>
            <person name="Zuber A."/>
            <person name="Denarie J."/>
            <person name="Dixon R.A."/>
            <person name="May G.D."/>
            <person name="Schwartz D.C."/>
            <person name="Rogers J."/>
            <person name="Quetier F."/>
            <person name="Town C.D."/>
            <person name="Roe B.A."/>
        </authorList>
    </citation>
    <scope>NUCLEOTIDE SEQUENCE [LARGE SCALE GENOMIC DNA]</scope>
    <source>
        <strain evidence="2">A17</strain>
        <strain evidence="3 4">cv. Jemalong A17</strain>
    </source>
</reference>
<dbReference type="Proteomes" id="UP000002051">
    <property type="component" value="Chromosome 2"/>
</dbReference>
<reference evidence="3" key="3">
    <citation type="submission" date="2015-04" db="UniProtKB">
        <authorList>
            <consortium name="EnsemblPlants"/>
        </authorList>
    </citation>
    <scope>IDENTIFICATION</scope>
    <source>
        <strain evidence="3">cv. Jemalong A17</strain>
    </source>
</reference>
<name>G7IHU1_MEDTR</name>
<evidence type="ECO:0000313" key="4">
    <source>
        <dbReference type="Proteomes" id="UP000002051"/>
    </source>
</evidence>
<evidence type="ECO:0000256" key="1">
    <source>
        <dbReference type="SAM" id="MobiDB-lite"/>
    </source>
</evidence>
<evidence type="ECO:0000313" key="2">
    <source>
        <dbReference type="EMBL" id="AES67763.1"/>
    </source>
</evidence>
<dbReference type="EnsemblPlants" id="AES67763">
    <property type="protein sequence ID" value="AES67763"/>
    <property type="gene ID" value="MTR_2g098840"/>
</dbReference>
<sequence>MAPSSNVFFIVHYNGKCERNNVSGVYFESKVRKGFNVSPKCTFAYLKQRIEEKFKLGNNKVVSEIICRIPMFIGKSNILYESYKITDNDDVEFMFDIYKKYDVILSIELCVTIEDGNPSSNFFQPSSSSQYFHTPKTHYGPSSSQPMSIPTPSPNAAEQQNAATNTHPAATQPPRPRRYKTCGAGPNPRKKKQVQN</sequence>
<feature type="region of interest" description="Disordered" evidence="1">
    <location>
        <begin position="124"/>
        <end position="196"/>
    </location>
</feature>
<dbReference type="HOGENOM" id="CLU_1392077_0_0_1"/>
<protein>
    <submittedName>
        <fullName evidence="2 3">Uncharacterized protein</fullName>
    </submittedName>
</protein>
<gene>
    <name evidence="2" type="ordered locus">MTR_2g098840</name>
</gene>
<evidence type="ECO:0000313" key="3">
    <source>
        <dbReference type="EnsemblPlants" id="AES67763"/>
    </source>
</evidence>
<dbReference type="PaxDb" id="3880-AES67763"/>
<dbReference type="AlphaFoldDB" id="G7IHU1"/>
<keyword evidence="4" id="KW-1185">Reference proteome</keyword>
<feature type="compositionally biased region" description="Polar residues" evidence="1">
    <location>
        <begin position="140"/>
        <end position="150"/>
    </location>
</feature>
<organism evidence="2 4">
    <name type="scientific">Medicago truncatula</name>
    <name type="common">Barrel medic</name>
    <name type="synonym">Medicago tribuloides</name>
    <dbReference type="NCBI Taxonomy" id="3880"/>
    <lineage>
        <taxon>Eukaryota</taxon>
        <taxon>Viridiplantae</taxon>
        <taxon>Streptophyta</taxon>
        <taxon>Embryophyta</taxon>
        <taxon>Tracheophyta</taxon>
        <taxon>Spermatophyta</taxon>
        <taxon>Magnoliopsida</taxon>
        <taxon>eudicotyledons</taxon>
        <taxon>Gunneridae</taxon>
        <taxon>Pentapetalae</taxon>
        <taxon>rosids</taxon>
        <taxon>fabids</taxon>
        <taxon>Fabales</taxon>
        <taxon>Fabaceae</taxon>
        <taxon>Papilionoideae</taxon>
        <taxon>50 kb inversion clade</taxon>
        <taxon>NPAAA clade</taxon>
        <taxon>Hologalegina</taxon>
        <taxon>IRL clade</taxon>
        <taxon>Trifolieae</taxon>
        <taxon>Medicago</taxon>
    </lineage>
</organism>
<proteinExistence type="predicted"/>